<accession>A0A445BKR6</accession>
<dbReference type="EMBL" id="SDMP01000009">
    <property type="protein sequence ID" value="RYR39285.1"/>
    <property type="molecule type" value="Genomic_DNA"/>
</dbReference>
<name>A0A445BKR6_ARAHY</name>
<evidence type="ECO:0000313" key="1">
    <source>
        <dbReference type="EMBL" id="RYR39285.1"/>
    </source>
</evidence>
<reference evidence="1 2" key="1">
    <citation type="submission" date="2019-01" db="EMBL/GenBank/DDBJ databases">
        <title>Sequencing of cultivated peanut Arachis hypogaea provides insights into genome evolution and oil improvement.</title>
        <authorList>
            <person name="Chen X."/>
        </authorList>
    </citation>
    <scope>NUCLEOTIDE SEQUENCE [LARGE SCALE GENOMIC DNA]</scope>
    <source>
        <strain evidence="2">cv. Fuhuasheng</strain>
        <tissue evidence="1">Leaves</tissue>
    </source>
</reference>
<dbReference type="AlphaFoldDB" id="A0A445BKR6"/>
<evidence type="ECO:0000313" key="2">
    <source>
        <dbReference type="Proteomes" id="UP000289738"/>
    </source>
</evidence>
<comment type="caution">
    <text evidence="1">The sequence shown here is derived from an EMBL/GenBank/DDBJ whole genome shotgun (WGS) entry which is preliminary data.</text>
</comment>
<keyword evidence="2" id="KW-1185">Reference proteome</keyword>
<proteinExistence type="predicted"/>
<gene>
    <name evidence="1" type="ORF">Ahy_A09g044797</name>
</gene>
<protein>
    <submittedName>
        <fullName evidence="1">Uncharacterized protein</fullName>
    </submittedName>
</protein>
<organism evidence="1 2">
    <name type="scientific">Arachis hypogaea</name>
    <name type="common">Peanut</name>
    <dbReference type="NCBI Taxonomy" id="3818"/>
    <lineage>
        <taxon>Eukaryota</taxon>
        <taxon>Viridiplantae</taxon>
        <taxon>Streptophyta</taxon>
        <taxon>Embryophyta</taxon>
        <taxon>Tracheophyta</taxon>
        <taxon>Spermatophyta</taxon>
        <taxon>Magnoliopsida</taxon>
        <taxon>eudicotyledons</taxon>
        <taxon>Gunneridae</taxon>
        <taxon>Pentapetalae</taxon>
        <taxon>rosids</taxon>
        <taxon>fabids</taxon>
        <taxon>Fabales</taxon>
        <taxon>Fabaceae</taxon>
        <taxon>Papilionoideae</taxon>
        <taxon>50 kb inversion clade</taxon>
        <taxon>dalbergioids sensu lato</taxon>
        <taxon>Dalbergieae</taxon>
        <taxon>Pterocarpus clade</taxon>
        <taxon>Arachis</taxon>
    </lineage>
</organism>
<dbReference type="Proteomes" id="UP000289738">
    <property type="component" value="Chromosome A09"/>
</dbReference>
<sequence>MDVIQIHAFPLDMLLFEPELLRGWTRAFVGSVSHVRFYSHVGEERSCFAVVVHRLYLALSLMLFFMSHSVIHNMSSKVPFDLIRVDISVLTPVLVIDNEYHETLCRHHRLCENREDERKYKIIVSDPEER</sequence>